<gene>
    <name evidence="1" type="ORF">S01H4_40345</name>
</gene>
<reference evidence="1" key="1">
    <citation type="journal article" date="2014" name="Front. Microbiol.">
        <title>High frequency of phylogenetically diverse reductive dehalogenase-homologous genes in deep subseafloor sedimentary metagenomes.</title>
        <authorList>
            <person name="Kawai M."/>
            <person name="Futagami T."/>
            <person name="Toyoda A."/>
            <person name="Takaki Y."/>
            <person name="Nishi S."/>
            <person name="Hori S."/>
            <person name="Arai W."/>
            <person name="Tsubouchi T."/>
            <person name="Morono Y."/>
            <person name="Uchiyama I."/>
            <person name="Ito T."/>
            <person name="Fujiyama A."/>
            <person name="Inagaki F."/>
            <person name="Takami H."/>
        </authorList>
    </citation>
    <scope>NUCLEOTIDE SEQUENCE</scope>
    <source>
        <strain evidence="1">Expedition CK06-06</strain>
    </source>
</reference>
<dbReference type="EMBL" id="BART01021958">
    <property type="protein sequence ID" value="GAH04982.1"/>
    <property type="molecule type" value="Genomic_DNA"/>
</dbReference>
<feature type="non-terminal residue" evidence="1">
    <location>
        <position position="48"/>
    </location>
</feature>
<protein>
    <recommendedName>
        <fullName evidence="2">Glycosyltransferase family 28 N-terminal domain-containing protein</fullName>
    </recommendedName>
</protein>
<organism evidence="1">
    <name type="scientific">marine sediment metagenome</name>
    <dbReference type="NCBI Taxonomy" id="412755"/>
    <lineage>
        <taxon>unclassified sequences</taxon>
        <taxon>metagenomes</taxon>
        <taxon>ecological metagenomes</taxon>
    </lineage>
</organism>
<evidence type="ECO:0008006" key="2">
    <source>
        <dbReference type="Google" id="ProtNLM"/>
    </source>
</evidence>
<accession>X1CBU6</accession>
<evidence type="ECO:0000313" key="1">
    <source>
        <dbReference type="EMBL" id="GAH04982.1"/>
    </source>
</evidence>
<dbReference type="AlphaFoldDB" id="X1CBU6"/>
<comment type="caution">
    <text evidence="1">The sequence shown here is derived from an EMBL/GenBank/DDBJ whole genome shotgun (WGS) entry which is preliminary data.</text>
</comment>
<proteinExistence type="predicted"/>
<name>X1CBU6_9ZZZZ</name>
<dbReference type="Gene3D" id="3.40.50.720">
    <property type="entry name" value="NAD(P)-binding Rossmann-like Domain"/>
    <property type="match status" value="1"/>
</dbReference>
<sequence length="48" mass="5244">MRIKIITICGGGNAAHAIIPIIRNNFSGKLNLFLPHGNEAAQFQKLIE</sequence>